<keyword evidence="2" id="KW-0812">Transmembrane</keyword>
<keyword evidence="4" id="KW-1185">Reference proteome</keyword>
<evidence type="ECO:0000313" key="3">
    <source>
        <dbReference type="EMBL" id="GAA2123592.1"/>
    </source>
</evidence>
<gene>
    <name evidence="3" type="ORF">GCM10009843_19520</name>
</gene>
<dbReference type="EMBL" id="BAAAQQ010000011">
    <property type="protein sequence ID" value="GAA2123592.1"/>
    <property type="molecule type" value="Genomic_DNA"/>
</dbReference>
<protein>
    <recommendedName>
        <fullName evidence="5">DUF3566 domain-containing protein</fullName>
    </recommendedName>
</protein>
<name>A0ABN2Y9K5_9ACTN</name>
<reference evidence="3 4" key="1">
    <citation type="journal article" date="2019" name="Int. J. Syst. Evol. Microbiol.">
        <title>The Global Catalogue of Microorganisms (GCM) 10K type strain sequencing project: providing services to taxonomists for standard genome sequencing and annotation.</title>
        <authorList>
            <consortium name="The Broad Institute Genomics Platform"/>
            <consortium name="The Broad Institute Genome Sequencing Center for Infectious Disease"/>
            <person name="Wu L."/>
            <person name="Ma J."/>
        </authorList>
    </citation>
    <scope>NUCLEOTIDE SEQUENCE [LARGE SCALE GENOMIC DNA]</scope>
    <source>
        <strain evidence="3 4">JCM 16021</strain>
    </source>
</reference>
<accession>A0ABN2Y9K5</accession>
<organism evidence="3 4">
    <name type="scientific">Nocardioides bigeumensis</name>
    <dbReference type="NCBI Taxonomy" id="433657"/>
    <lineage>
        <taxon>Bacteria</taxon>
        <taxon>Bacillati</taxon>
        <taxon>Actinomycetota</taxon>
        <taxon>Actinomycetes</taxon>
        <taxon>Propionibacteriales</taxon>
        <taxon>Nocardioidaceae</taxon>
        <taxon>Nocardioides</taxon>
    </lineage>
</organism>
<evidence type="ECO:0008006" key="5">
    <source>
        <dbReference type="Google" id="ProtNLM"/>
    </source>
</evidence>
<dbReference type="Proteomes" id="UP001500575">
    <property type="component" value="Unassembled WGS sequence"/>
</dbReference>
<proteinExistence type="predicted"/>
<feature type="transmembrane region" description="Helical" evidence="2">
    <location>
        <begin position="39"/>
        <end position="64"/>
    </location>
</feature>
<feature type="region of interest" description="Disordered" evidence="1">
    <location>
        <begin position="1"/>
        <end position="21"/>
    </location>
</feature>
<evidence type="ECO:0000256" key="1">
    <source>
        <dbReference type="SAM" id="MobiDB-lite"/>
    </source>
</evidence>
<keyword evidence="2" id="KW-0472">Membrane</keyword>
<evidence type="ECO:0000256" key="2">
    <source>
        <dbReference type="SAM" id="Phobius"/>
    </source>
</evidence>
<keyword evidence="2" id="KW-1133">Transmembrane helix</keyword>
<dbReference type="RefSeq" id="WP_344303515.1">
    <property type="nucleotide sequence ID" value="NZ_BAAAQQ010000011.1"/>
</dbReference>
<feature type="transmembrane region" description="Helical" evidence="2">
    <location>
        <begin position="108"/>
        <end position="129"/>
    </location>
</feature>
<comment type="caution">
    <text evidence="3">The sequence shown here is derived from an EMBL/GenBank/DDBJ whole genome shotgun (WGS) entry which is preliminary data.</text>
</comment>
<sequence>MTAVADETTKDGSEGAKAPRTPLRERLRVTQQVTRARELLARAVTIVTGLCALVLVAGALLVALGGNDANALVGWVKDAATQIDFGVFDRRNGVFSFEGKNAGTKNAVVNWGLAAVVWLVIGKIVGGVVRK</sequence>
<evidence type="ECO:0000313" key="4">
    <source>
        <dbReference type="Proteomes" id="UP001500575"/>
    </source>
</evidence>